<dbReference type="Proteomes" id="UP001205919">
    <property type="component" value="Unassembled WGS sequence"/>
</dbReference>
<gene>
    <name evidence="13 14" type="primary">panC</name>
    <name evidence="14" type="ORF">NE630_01580</name>
</gene>
<comment type="catalytic activity">
    <reaction evidence="11 13">
        <text>(R)-pantoate + beta-alanine + ATP = (R)-pantothenate + AMP + diphosphate + H(+)</text>
        <dbReference type="Rhea" id="RHEA:10912"/>
        <dbReference type="ChEBI" id="CHEBI:15378"/>
        <dbReference type="ChEBI" id="CHEBI:15980"/>
        <dbReference type="ChEBI" id="CHEBI:29032"/>
        <dbReference type="ChEBI" id="CHEBI:30616"/>
        <dbReference type="ChEBI" id="CHEBI:33019"/>
        <dbReference type="ChEBI" id="CHEBI:57966"/>
        <dbReference type="ChEBI" id="CHEBI:456215"/>
        <dbReference type="EC" id="6.3.2.1"/>
    </reaction>
</comment>
<dbReference type="SUPFAM" id="SSF52374">
    <property type="entry name" value="Nucleotidylyl transferase"/>
    <property type="match status" value="1"/>
</dbReference>
<dbReference type="InterPro" id="IPR042176">
    <property type="entry name" value="Pantoate_ligase_C"/>
</dbReference>
<evidence type="ECO:0000256" key="10">
    <source>
        <dbReference type="ARBA" id="ARBA00022840"/>
    </source>
</evidence>
<evidence type="ECO:0000256" key="1">
    <source>
        <dbReference type="ARBA" id="ARBA00004496"/>
    </source>
</evidence>
<sequence length="281" mass="30757">MKLFKKIDEVRRQVEEWRAEGLTVGLVPTMGYLHEGHASLIRAAARENDRVAVSVFVNPTQFGPTEDLARYPRDIERDKAVCAANGAHLIFNPEPEEMYPGGFCCYIDMSDGPKEGLCGASRPVHFSGVCTVVAKLLNIVLPDRAYFGQKDAQQLAVVRRMVSDLNITVEIVGCPIVREEDGLAMSSRNRYLNGDERRAALCLSRGLEAGRLLIEAGETAPEAVIAAVRGHIEAEPLARIDYTAVVHPGTVRPQSVIEGPVMCAVAVYIGATRLIDNFIIE</sequence>
<dbReference type="GO" id="GO:0005829">
    <property type="term" value="C:cytosol"/>
    <property type="evidence" value="ECO:0007669"/>
    <property type="project" value="TreeGrafter"/>
</dbReference>
<evidence type="ECO:0000256" key="4">
    <source>
        <dbReference type="ARBA" id="ARBA00012219"/>
    </source>
</evidence>
<keyword evidence="6 13" id="KW-0963">Cytoplasm</keyword>
<dbReference type="GO" id="GO:0004592">
    <property type="term" value="F:pantoate-beta-alanine ligase activity"/>
    <property type="evidence" value="ECO:0007669"/>
    <property type="project" value="UniProtKB-UniRule"/>
</dbReference>
<evidence type="ECO:0000256" key="3">
    <source>
        <dbReference type="ARBA" id="ARBA00009256"/>
    </source>
</evidence>
<dbReference type="PANTHER" id="PTHR21299:SF1">
    <property type="entry name" value="PANTOATE--BETA-ALANINE LIGASE"/>
    <property type="match status" value="1"/>
</dbReference>
<keyword evidence="9 13" id="KW-0547">Nucleotide-binding</keyword>
<protein>
    <recommendedName>
        <fullName evidence="5 13">Pantothenate synthetase</fullName>
        <shortName evidence="13">PS</shortName>
        <ecNumber evidence="4 13">6.3.2.1</ecNumber>
    </recommendedName>
    <alternativeName>
        <fullName evidence="13">Pantoate--beta-alanine ligase</fullName>
    </alternativeName>
    <alternativeName>
        <fullName evidence="13">Pantoate-activating enzyme</fullName>
    </alternativeName>
</protein>
<comment type="function">
    <text evidence="12 13">Catalyzes the condensation of pantoate with beta-alanine in an ATP-dependent reaction via a pantoyl-adenylate intermediate.</text>
</comment>
<dbReference type="Gene3D" id="3.40.50.620">
    <property type="entry name" value="HUPs"/>
    <property type="match status" value="1"/>
</dbReference>
<keyword evidence="7 13" id="KW-0436">Ligase</keyword>
<dbReference type="Gene3D" id="3.30.1300.10">
    <property type="entry name" value="Pantoate-beta-alanine ligase, C-terminal domain"/>
    <property type="match status" value="1"/>
</dbReference>
<feature type="active site" description="Proton donor" evidence="13">
    <location>
        <position position="37"/>
    </location>
</feature>
<comment type="subcellular location">
    <subcellularLocation>
        <location evidence="1 13">Cytoplasm</location>
    </subcellularLocation>
</comment>
<accession>A0AAW5JZL6</accession>
<evidence type="ECO:0000256" key="11">
    <source>
        <dbReference type="ARBA" id="ARBA00048258"/>
    </source>
</evidence>
<dbReference type="InterPro" id="IPR003721">
    <property type="entry name" value="Pantoate_ligase"/>
</dbReference>
<feature type="binding site" evidence="13">
    <location>
        <position position="61"/>
    </location>
    <ligand>
        <name>(R)-pantoate</name>
        <dbReference type="ChEBI" id="CHEBI:15980"/>
    </ligand>
</feature>
<feature type="binding site" evidence="13">
    <location>
        <begin position="185"/>
        <end position="188"/>
    </location>
    <ligand>
        <name>ATP</name>
        <dbReference type="ChEBI" id="CHEBI:30616"/>
    </ligand>
</feature>
<dbReference type="HAMAP" id="MF_00158">
    <property type="entry name" value="PanC"/>
    <property type="match status" value="1"/>
</dbReference>
<dbReference type="EC" id="6.3.2.1" evidence="4 13"/>
<dbReference type="GO" id="GO:0015940">
    <property type="term" value="P:pantothenate biosynthetic process"/>
    <property type="evidence" value="ECO:0007669"/>
    <property type="project" value="UniProtKB-UniRule"/>
</dbReference>
<comment type="caution">
    <text evidence="14">The sequence shown here is derived from an EMBL/GenBank/DDBJ whole genome shotgun (WGS) entry which is preliminary data.</text>
</comment>
<evidence type="ECO:0000256" key="12">
    <source>
        <dbReference type="ARBA" id="ARBA00055042"/>
    </source>
</evidence>
<comment type="pathway">
    <text evidence="2 13">Cofactor biosynthesis; (R)-pantothenate biosynthesis; (R)-pantothenate from (R)-pantoate and beta-alanine: step 1/1.</text>
</comment>
<evidence type="ECO:0000256" key="9">
    <source>
        <dbReference type="ARBA" id="ARBA00022741"/>
    </source>
</evidence>
<proteinExistence type="inferred from homology"/>
<comment type="similarity">
    <text evidence="3 13">Belongs to the pantothenate synthetase family.</text>
</comment>
<evidence type="ECO:0000313" key="14">
    <source>
        <dbReference type="EMBL" id="MCQ4813111.1"/>
    </source>
</evidence>
<evidence type="ECO:0000256" key="13">
    <source>
        <dbReference type="HAMAP-Rule" id="MF_00158"/>
    </source>
</evidence>
<evidence type="ECO:0000256" key="5">
    <source>
        <dbReference type="ARBA" id="ARBA00014155"/>
    </source>
</evidence>
<dbReference type="RefSeq" id="WP_034443833.1">
    <property type="nucleotide sequence ID" value="NZ_CATXDJ010000023.1"/>
</dbReference>
<keyword evidence="15" id="KW-1185">Reference proteome</keyword>
<evidence type="ECO:0000313" key="15">
    <source>
        <dbReference type="Proteomes" id="UP001205919"/>
    </source>
</evidence>
<comment type="miscellaneous">
    <text evidence="13">The reaction proceeds by a bi uni uni bi ping pong mechanism.</text>
</comment>
<dbReference type="NCBIfam" id="TIGR00018">
    <property type="entry name" value="panC"/>
    <property type="match status" value="1"/>
</dbReference>
<feature type="binding site" evidence="13">
    <location>
        <position position="177"/>
    </location>
    <ligand>
        <name>ATP</name>
        <dbReference type="ChEBI" id="CHEBI:30616"/>
    </ligand>
</feature>
<dbReference type="FunFam" id="3.40.50.620:FF:000114">
    <property type="entry name" value="Pantothenate synthetase"/>
    <property type="match status" value="1"/>
</dbReference>
<dbReference type="Pfam" id="PF02569">
    <property type="entry name" value="Pantoate_ligase"/>
    <property type="match status" value="1"/>
</dbReference>
<dbReference type="GO" id="GO:0005524">
    <property type="term" value="F:ATP binding"/>
    <property type="evidence" value="ECO:0007669"/>
    <property type="project" value="UniProtKB-KW"/>
</dbReference>
<dbReference type="AlphaFoldDB" id="A0AAW5JZL6"/>
<evidence type="ECO:0000256" key="7">
    <source>
        <dbReference type="ARBA" id="ARBA00022598"/>
    </source>
</evidence>
<name>A0AAW5JZL6_9BACT</name>
<evidence type="ECO:0000256" key="2">
    <source>
        <dbReference type="ARBA" id="ARBA00004990"/>
    </source>
</evidence>
<feature type="binding site" evidence="13">
    <location>
        <begin position="148"/>
        <end position="151"/>
    </location>
    <ligand>
        <name>ATP</name>
        <dbReference type="ChEBI" id="CHEBI:30616"/>
    </ligand>
</feature>
<comment type="subunit">
    <text evidence="13">Homodimer.</text>
</comment>
<evidence type="ECO:0000256" key="6">
    <source>
        <dbReference type="ARBA" id="ARBA00022490"/>
    </source>
</evidence>
<feature type="binding site" evidence="13">
    <location>
        <begin position="30"/>
        <end position="37"/>
    </location>
    <ligand>
        <name>ATP</name>
        <dbReference type="ChEBI" id="CHEBI:30616"/>
    </ligand>
</feature>
<dbReference type="GeneID" id="95757010"/>
<feature type="binding site" evidence="13">
    <location>
        <position position="61"/>
    </location>
    <ligand>
        <name>beta-alanine</name>
        <dbReference type="ChEBI" id="CHEBI:57966"/>
    </ligand>
</feature>
<keyword evidence="10 13" id="KW-0067">ATP-binding</keyword>
<keyword evidence="8 13" id="KW-0566">Pantothenate biosynthesis</keyword>
<feature type="binding site" evidence="13">
    <location>
        <position position="154"/>
    </location>
    <ligand>
        <name>(R)-pantoate</name>
        <dbReference type="ChEBI" id="CHEBI:15980"/>
    </ligand>
</feature>
<dbReference type="InterPro" id="IPR014729">
    <property type="entry name" value="Rossmann-like_a/b/a_fold"/>
</dbReference>
<evidence type="ECO:0000256" key="8">
    <source>
        <dbReference type="ARBA" id="ARBA00022655"/>
    </source>
</evidence>
<dbReference type="EMBL" id="JANFYT010000002">
    <property type="protein sequence ID" value="MCQ4813111.1"/>
    <property type="molecule type" value="Genomic_DNA"/>
</dbReference>
<organism evidence="14 15">
    <name type="scientific">Cloacibacillus evryensis</name>
    <dbReference type="NCBI Taxonomy" id="508460"/>
    <lineage>
        <taxon>Bacteria</taxon>
        <taxon>Thermotogati</taxon>
        <taxon>Synergistota</taxon>
        <taxon>Synergistia</taxon>
        <taxon>Synergistales</taxon>
        <taxon>Synergistaceae</taxon>
        <taxon>Cloacibacillus</taxon>
    </lineage>
</organism>
<dbReference type="PANTHER" id="PTHR21299">
    <property type="entry name" value="CYTIDYLATE KINASE/PANTOATE-BETA-ALANINE LIGASE"/>
    <property type="match status" value="1"/>
</dbReference>
<reference evidence="14 15" key="1">
    <citation type="submission" date="2022-06" db="EMBL/GenBank/DDBJ databases">
        <title>Isolation of gut microbiota from human fecal samples.</title>
        <authorList>
            <person name="Pamer E.G."/>
            <person name="Barat B."/>
            <person name="Waligurski E."/>
            <person name="Medina S."/>
            <person name="Paddock L."/>
            <person name="Mostad J."/>
        </authorList>
    </citation>
    <scope>NUCLEOTIDE SEQUENCE [LARGE SCALE GENOMIC DNA]</scope>
    <source>
        <strain evidence="14 15">DFI.9.90</strain>
    </source>
</reference>
<dbReference type="CDD" id="cd00560">
    <property type="entry name" value="PanC"/>
    <property type="match status" value="1"/>
</dbReference>